<dbReference type="GO" id="GO:0003677">
    <property type="term" value="F:DNA binding"/>
    <property type="evidence" value="ECO:0007669"/>
    <property type="project" value="UniProtKB-KW"/>
</dbReference>
<sequence>MGNRIRLKGPSSNKWKVGSERAEKDVIVGRGWAEFVSDQSLDESNFLVFHYTGDSSFKVLIFYLSGCEKESSHFVKPTDRSSSVRALLLTPTDIKNQNPK</sequence>
<dbReference type="InterPro" id="IPR003340">
    <property type="entry name" value="B3_DNA-bd"/>
</dbReference>
<proteinExistence type="predicted"/>
<keyword evidence="3" id="KW-0238">DNA-binding</keyword>
<evidence type="ECO:0000256" key="5">
    <source>
        <dbReference type="ARBA" id="ARBA00023242"/>
    </source>
</evidence>
<keyword evidence="5" id="KW-0539">Nucleus</keyword>
<dbReference type="Gene3D" id="2.40.330.10">
    <property type="entry name" value="DNA-binding pseudobarrel domain"/>
    <property type="match status" value="1"/>
</dbReference>
<dbReference type="InterPro" id="IPR050655">
    <property type="entry name" value="Plant_B3_domain"/>
</dbReference>
<dbReference type="SUPFAM" id="SSF101936">
    <property type="entry name" value="DNA-binding pseudobarrel domain"/>
    <property type="match status" value="1"/>
</dbReference>
<keyword evidence="4" id="KW-0804">Transcription</keyword>
<dbReference type="Gramene" id="Kaladp0037s0104.1.v1.1">
    <property type="protein sequence ID" value="Kaladp0037s0104.1.v1.1.CDS.1"/>
    <property type="gene ID" value="Kaladp0037s0104.v1.1"/>
</dbReference>
<dbReference type="InterPro" id="IPR015300">
    <property type="entry name" value="DNA-bd_pseudobarrel_sf"/>
</dbReference>
<accession>A0A7N0TGY8</accession>
<dbReference type="PROSITE" id="PS50863">
    <property type="entry name" value="B3"/>
    <property type="match status" value="1"/>
</dbReference>
<dbReference type="CDD" id="cd10017">
    <property type="entry name" value="B3_DNA"/>
    <property type="match status" value="1"/>
</dbReference>
<organism evidence="7 8">
    <name type="scientific">Kalanchoe fedtschenkoi</name>
    <name type="common">Lavender scallops</name>
    <name type="synonym">South American air plant</name>
    <dbReference type="NCBI Taxonomy" id="63787"/>
    <lineage>
        <taxon>Eukaryota</taxon>
        <taxon>Viridiplantae</taxon>
        <taxon>Streptophyta</taxon>
        <taxon>Embryophyta</taxon>
        <taxon>Tracheophyta</taxon>
        <taxon>Spermatophyta</taxon>
        <taxon>Magnoliopsida</taxon>
        <taxon>eudicotyledons</taxon>
        <taxon>Gunneridae</taxon>
        <taxon>Pentapetalae</taxon>
        <taxon>Saxifragales</taxon>
        <taxon>Crassulaceae</taxon>
        <taxon>Kalanchoe</taxon>
    </lineage>
</organism>
<dbReference type="EnsemblPlants" id="Kaladp0037s0104.1.v1.1">
    <property type="protein sequence ID" value="Kaladp0037s0104.1.v1.1.CDS.1"/>
    <property type="gene ID" value="Kaladp0037s0104.v1.1"/>
</dbReference>
<dbReference type="Proteomes" id="UP000594263">
    <property type="component" value="Unplaced"/>
</dbReference>
<evidence type="ECO:0000313" key="8">
    <source>
        <dbReference type="Proteomes" id="UP000594263"/>
    </source>
</evidence>
<evidence type="ECO:0000256" key="1">
    <source>
        <dbReference type="ARBA" id="ARBA00004123"/>
    </source>
</evidence>
<reference evidence="7" key="1">
    <citation type="submission" date="2021-01" db="UniProtKB">
        <authorList>
            <consortium name="EnsemblPlants"/>
        </authorList>
    </citation>
    <scope>IDENTIFICATION</scope>
</reference>
<evidence type="ECO:0000313" key="7">
    <source>
        <dbReference type="EnsemblPlants" id="Kaladp0037s0104.1.v1.1.CDS.1"/>
    </source>
</evidence>
<comment type="subcellular location">
    <subcellularLocation>
        <location evidence="1">Nucleus</location>
    </subcellularLocation>
</comment>
<evidence type="ECO:0000256" key="3">
    <source>
        <dbReference type="ARBA" id="ARBA00023125"/>
    </source>
</evidence>
<keyword evidence="8" id="KW-1185">Reference proteome</keyword>
<feature type="domain" description="TF-B3" evidence="6">
    <location>
        <begin position="1"/>
        <end position="65"/>
    </location>
</feature>
<evidence type="ECO:0000256" key="2">
    <source>
        <dbReference type="ARBA" id="ARBA00023015"/>
    </source>
</evidence>
<dbReference type="PANTHER" id="PTHR31920:SF135">
    <property type="entry name" value="B3 DOMAIN-CONTAINING PROTEIN OS03G0621600-RELATED"/>
    <property type="match status" value="1"/>
</dbReference>
<evidence type="ECO:0000259" key="6">
    <source>
        <dbReference type="PROSITE" id="PS50863"/>
    </source>
</evidence>
<dbReference type="Pfam" id="PF02362">
    <property type="entry name" value="B3"/>
    <property type="match status" value="1"/>
</dbReference>
<keyword evidence="2" id="KW-0805">Transcription regulation</keyword>
<evidence type="ECO:0000256" key="4">
    <source>
        <dbReference type="ARBA" id="ARBA00023163"/>
    </source>
</evidence>
<dbReference type="PANTHER" id="PTHR31920">
    <property type="entry name" value="B3 DOMAIN-CONTAINING"/>
    <property type="match status" value="1"/>
</dbReference>
<protein>
    <recommendedName>
        <fullName evidence="6">TF-B3 domain-containing protein</fullName>
    </recommendedName>
</protein>
<dbReference type="GO" id="GO:0005634">
    <property type="term" value="C:nucleus"/>
    <property type="evidence" value="ECO:0007669"/>
    <property type="project" value="UniProtKB-SubCell"/>
</dbReference>
<name>A0A7N0TGY8_KALFE</name>
<dbReference type="AlphaFoldDB" id="A0A7N0TGY8"/>